<proteinExistence type="predicted"/>
<evidence type="ECO:0000313" key="1">
    <source>
        <dbReference type="EMBL" id="MPM70540.1"/>
    </source>
</evidence>
<comment type="caution">
    <text evidence="1">The sequence shown here is derived from an EMBL/GenBank/DDBJ whole genome shotgun (WGS) entry which is preliminary data.</text>
</comment>
<name>A0A645BYF8_9ZZZZ</name>
<dbReference type="EMBL" id="VSSQ01023534">
    <property type="protein sequence ID" value="MPM70540.1"/>
    <property type="molecule type" value="Genomic_DNA"/>
</dbReference>
<dbReference type="AlphaFoldDB" id="A0A645BYF8"/>
<sequence>MNHIHCPTDHCLHFQRDRRQLFPLSLLQERGFPEARHAHDLLVPQPEARAASLLRFAVAKEFEPVVVLAIVPDGNLVP</sequence>
<gene>
    <name evidence="1" type="ORF">SDC9_117495</name>
</gene>
<accession>A0A645BYF8</accession>
<organism evidence="1">
    <name type="scientific">bioreactor metagenome</name>
    <dbReference type="NCBI Taxonomy" id="1076179"/>
    <lineage>
        <taxon>unclassified sequences</taxon>
        <taxon>metagenomes</taxon>
        <taxon>ecological metagenomes</taxon>
    </lineage>
</organism>
<reference evidence="1" key="1">
    <citation type="submission" date="2019-08" db="EMBL/GenBank/DDBJ databases">
        <authorList>
            <person name="Kucharzyk K."/>
            <person name="Murdoch R.W."/>
            <person name="Higgins S."/>
            <person name="Loffler F."/>
        </authorList>
    </citation>
    <scope>NUCLEOTIDE SEQUENCE</scope>
</reference>
<protein>
    <submittedName>
        <fullName evidence="1">Uncharacterized protein</fullName>
    </submittedName>
</protein>